<comment type="caution">
    <text evidence="5">The sequence shown here is derived from an EMBL/GenBank/DDBJ whole genome shotgun (WGS) entry which is preliminary data.</text>
</comment>
<dbReference type="Proteomes" id="UP000231879">
    <property type="component" value="Unassembled WGS sequence"/>
</dbReference>
<dbReference type="Pfam" id="PF00515">
    <property type="entry name" value="TPR_1"/>
    <property type="match status" value="1"/>
</dbReference>
<feature type="repeat" description="TPR" evidence="3">
    <location>
        <begin position="901"/>
        <end position="934"/>
    </location>
</feature>
<feature type="repeat" description="TPR" evidence="3">
    <location>
        <begin position="759"/>
        <end position="792"/>
    </location>
</feature>
<dbReference type="InterPro" id="IPR011990">
    <property type="entry name" value="TPR-like_helical_dom_sf"/>
</dbReference>
<feature type="region of interest" description="Disordered" evidence="4">
    <location>
        <begin position="23"/>
        <end position="405"/>
    </location>
</feature>
<feature type="compositionally biased region" description="Acidic residues" evidence="4">
    <location>
        <begin position="54"/>
        <end position="81"/>
    </location>
</feature>
<evidence type="ECO:0000256" key="1">
    <source>
        <dbReference type="ARBA" id="ARBA00022737"/>
    </source>
</evidence>
<evidence type="ECO:0000256" key="3">
    <source>
        <dbReference type="PROSITE-ProRule" id="PRU00339"/>
    </source>
</evidence>
<proteinExistence type="predicted"/>
<dbReference type="InterPro" id="IPR051685">
    <property type="entry name" value="Ycf3/AcsC/BcsC/TPR_MFPF"/>
</dbReference>
<reference evidence="5 6" key="1">
    <citation type="submission" date="2017-07" db="EMBL/GenBank/DDBJ databases">
        <title>Leptospira spp. isolated from tropical soils.</title>
        <authorList>
            <person name="Thibeaux R."/>
            <person name="Iraola G."/>
            <person name="Ferres I."/>
            <person name="Bierque E."/>
            <person name="Girault D."/>
            <person name="Soupe-Gilbert M.-E."/>
            <person name="Picardeau M."/>
            <person name="Goarant C."/>
        </authorList>
    </citation>
    <scope>NUCLEOTIDE SEQUENCE [LARGE SCALE GENOMIC DNA]</scope>
    <source>
        <strain evidence="5 6">FH4-C-A1</strain>
    </source>
</reference>
<dbReference type="PANTHER" id="PTHR44943">
    <property type="entry name" value="CELLULOSE SYNTHASE OPERON PROTEIN C"/>
    <property type="match status" value="1"/>
</dbReference>
<sequence length="1240" mass="136733">MAEANSTPLSETELEQVRSILQPLSKNPDISEELNPMLSVFRQKMGYGSQMPSLDDEEETPSDEPTAEAGDDDGDFDDETPEPTRPQKPPTKVFEDDDIDLDELLSEPGQTAEAPPSDDFSFDEESPAPSAEADPFGDFGMDAEPAPTASDDSDPFGDFGLPEETPAPTSSSDDFSFDEGPSPGADASDPFAGLDEMTGGTPSAEADPFAGMGDTTSDADPFGGSDFGSESMDDFATTPSAPSGDSDPFADMDSFTSTPEASSDDSDPFAGMGGMETSSGGDDFGMSAEPAGGGDSFDDFMSSEPSPSGGGDDDFFSQPMDSGPSSAQTDPFSDFGDLGSPAGQDPFSDLASSATVSEDPFADFVPSTEEDTLSDIPAGGDSSFDSFSPDLDSDSGGDFDSGSSFGLEADLQGLASEEKQEIDKGLKDEELAIIQKEILRYPPPLRRAVIDAIVQDRLTPRDQKGLLELIKIESSPEEIADFLSGALGETISISQRTSGFSKDGVPIISTDPLYTKEGLQRQKKAIRRTIIGIAATIFLVVGGTLFYRNFIIPNQAAQYYDQGLTLIREAGAYPKNSEARKKKFFEAEESFAKGENILPNHLKYLNLYGVEYTRIEEYDRAFEKLFGKVSPDFGAGGEEPSSNAWDKREKVPIITLAKGQVWDNAKLPLAGKVGNENRMILLAQDGIQRRIMKAGAYIVMRLEKQIHDNPTYRNLGRFHSSIMPSFTESSLGGGKYKNDQLAINFYKQVYTDGNEPYDEESTAGIAKVYYNRREFGKAASFYNKIVEIDPSSPVGQGGLLSTYIEMWKEDGNPQFVINHHRQIKNGLDIEKKLSLHVLTKLASFYTDLNKKELRIRYNINPVDQVSGMEVNDNALEILDLIYHKTEEDPVTGVEIDGADYAEGYYQRGRYFASIKESIQARRFFEKAATLDPAHYLASTELAENAIRLANFGEADKLLNESLKRFENYKQSYGAREEDETLIQGNVGRIYFDKARIQYLSAAGIHEKDKITEFPGRKIYPFRARTAMDAVAKTRSMELKNSLDGFSKAESVQSDENEFTLIRRWRTPLPSGIQRELRYFKGWVDYMSGDFAASLNEWSGFEDEDEYNHPTLLMGKANSFFYTGQYKASLGNYLKVQDDMEEKLLNMGLPKPDDPYHQEVYQTLVAAYNNIGAVYEKQGNTAEALKHYWKAIETARKINEVSEIAMSNKDLMFKKEAIGQDPLLEDWLSPTLDSVKKLARE</sequence>
<keyword evidence="1" id="KW-0677">Repeat</keyword>
<keyword evidence="2 3" id="KW-0802">TPR repeat</keyword>
<dbReference type="PANTHER" id="PTHR44943:SF8">
    <property type="entry name" value="TPR REPEAT-CONTAINING PROTEIN MJ0263"/>
    <property type="match status" value="1"/>
</dbReference>
<organism evidence="5 6">
    <name type="scientific">Leptospira barantonii</name>
    <dbReference type="NCBI Taxonomy" id="2023184"/>
    <lineage>
        <taxon>Bacteria</taxon>
        <taxon>Pseudomonadati</taxon>
        <taxon>Spirochaetota</taxon>
        <taxon>Spirochaetia</taxon>
        <taxon>Leptospirales</taxon>
        <taxon>Leptospiraceae</taxon>
        <taxon>Leptospira</taxon>
    </lineage>
</organism>
<feature type="compositionally biased region" description="Acidic residues" evidence="4">
    <location>
        <begin position="95"/>
        <end position="105"/>
    </location>
</feature>
<protein>
    <recommendedName>
        <fullName evidence="7">Tetratricopeptide repeat protein</fullName>
    </recommendedName>
</protein>
<evidence type="ECO:0008006" key="7">
    <source>
        <dbReference type="Google" id="ProtNLM"/>
    </source>
</evidence>
<gene>
    <name evidence="5" type="ORF">CH367_14380</name>
</gene>
<evidence type="ECO:0000256" key="4">
    <source>
        <dbReference type="SAM" id="MobiDB-lite"/>
    </source>
</evidence>
<dbReference type="SUPFAM" id="SSF48452">
    <property type="entry name" value="TPR-like"/>
    <property type="match status" value="2"/>
</dbReference>
<dbReference type="RefSeq" id="WP_100763202.1">
    <property type="nucleotide sequence ID" value="NZ_NPDS01000006.1"/>
</dbReference>
<accession>A0ABX4NIK8</accession>
<dbReference type="InterPro" id="IPR019734">
    <property type="entry name" value="TPR_rpt"/>
</dbReference>
<feature type="repeat" description="TPR" evidence="3">
    <location>
        <begin position="1164"/>
        <end position="1197"/>
    </location>
</feature>
<dbReference type="Pfam" id="PF13181">
    <property type="entry name" value="TPR_8"/>
    <property type="match status" value="1"/>
</dbReference>
<dbReference type="Gene3D" id="1.25.40.10">
    <property type="entry name" value="Tetratricopeptide repeat domain"/>
    <property type="match status" value="3"/>
</dbReference>
<dbReference type="PROSITE" id="PS50293">
    <property type="entry name" value="TPR_REGION"/>
    <property type="match status" value="1"/>
</dbReference>
<keyword evidence="6" id="KW-1185">Reference proteome</keyword>
<dbReference type="PROSITE" id="PS50005">
    <property type="entry name" value="TPR"/>
    <property type="match status" value="3"/>
</dbReference>
<evidence type="ECO:0000313" key="5">
    <source>
        <dbReference type="EMBL" id="PJZ56634.1"/>
    </source>
</evidence>
<name>A0ABX4NIK8_9LEPT</name>
<dbReference type="SMART" id="SM00028">
    <property type="entry name" value="TPR"/>
    <property type="match status" value="4"/>
</dbReference>
<dbReference type="EMBL" id="NPDS01000006">
    <property type="protein sequence ID" value="PJZ56634.1"/>
    <property type="molecule type" value="Genomic_DNA"/>
</dbReference>
<feature type="compositionally biased region" description="Low complexity" evidence="4">
    <location>
        <begin position="379"/>
        <end position="390"/>
    </location>
</feature>
<evidence type="ECO:0000256" key="2">
    <source>
        <dbReference type="ARBA" id="ARBA00022803"/>
    </source>
</evidence>
<evidence type="ECO:0000313" key="6">
    <source>
        <dbReference type="Proteomes" id="UP000231879"/>
    </source>
</evidence>